<feature type="region of interest" description="Disordered" evidence="1">
    <location>
        <begin position="77"/>
        <end position="96"/>
    </location>
</feature>
<feature type="compositionally biased region" description="Polar residues" evidence="1">
    <location>
        <begin position="655"/>
        <end position="668"/>
    </location>
</feature>
<feature type="region of interest" description="Disordered" evidence="1">
    <location>
        <begin position="113"/>
        <end position="327"/>
    </location>
</feature>
<evidence type="ECO:0000256" key="1">
    <source>
        <dbReference type="SAM" id="MobiDB-lite"/>
    </source>
</evidence>
<feature type="compositionally biased region" description="Polar residues" evidence="1">
    <location>
        <begin position="248"/>
        <end position="264"/>
    </location>
</feature>
<organism evidence="2 3">
    <name type="scientific">Aspergillus pseudodeflectus</name>
    <dbReference type="NCBI Taxonomy" id="176178"/>
    <lineage>
        <taxon>Eukaryota</taxon>
        <taxon>Fungi</taxon>
        <taxon>Dikarya</taxon>
        <taxon>Ascomycota</taxon>
        <taxon>Pezizomycotina</taxon>
        <taxon>Eurotiomycetes</taxon>
        <taxon>Eurotiomycetidae</taxon>
        <taxon>Eurotiales</taxon>
        <taxon>Aspergillaceae</taxon>
        <taxon>Aspergillus</taxon>
        <taxon>Aspergillus subgen. Nidulantes</taxon>
    </lineage>
</organism>
<feature type="compositionally biased region" description="Polar residues" evidence="1">
    <location>
        <begin position="284"/>
        <end position="298"/>
    </location>
</feature>
<reference evidence="2 3" key="1">
    <citation type="submission" date="2024-07" db="EMBL/GenBank/DDBJ databases">
        <title>Section-level genome sequencing and comparative genomics of Aspergillus sections Usti and Cavernicolus.</title>
        <authorList>
            <consortium name="Lawrence Berkeley National Laboratory"/>
            <person name="Nybo J.L."/>
            <person name="Vesth T.C."/>
            <person name="Theobald S."/>
            <person name="Frisvad J.C."/>
            <person name="Larsen T.O."/>
            <person name="Kjaerboelling I."/>
            <person name="Rothschild-Mancinelli K."/>
            <person name="Lyhne E.K."/>
            <person name="Kogle M.E."/>
            <person name="Barry K."/>
            <person name="Clum A."/>
            <person name="Na H."/>
            <person name="Ledsgaard L."/>
            <person name="Lin J."/>
            <person name="Lipzen A."/>
            <person name="Kuo A."/>
            <person name="Riley R."/>
            <person name="Mondo S."/>
            <person name="LaButti K."/>
            <person name="Haridas S."/>
            <person name="Pangalinan J."/>
            <person name="Salamov A.A."/>
            <person name="Simmons B.A."/>
            <person name="Magnuson J.K."/>
            <person name="Chen J."/>
            <person name="Drula E."/>
            <person name="Henrissat B."/>
            <person name="Wiebenga A."/>
            <person name="Lubbers R.J."/>
            <person name="Gomes A.C."/>
            <person name="Macurrencykelacurrency M.R."/>
            <person name="Stajich J."/>
            <person name="Grigoriev I.V."/>
            <person name="Mortensen U.H."/>
            <person name="De vries R.P."/>
            <person name="Baker S.E."/>
            <person name="Andersen M.R."/>
        </authorList>
    </citation>
    <scope>NUCLEOTIDE SEQUENCE [LARGE SCALE GENOMIC DNA]</scope>
    <source>
        <strain evidence="2 3">CBS 756.74</strain>
    </source>
</reference>
<feature type="compositionally biased region" description="Polar residues" evidence="1">
    <location>
        <begin position="737"/>
        <end position="747"/>
    </location>
</feature>
<evidence type="ECO:0000313" key="3">
    <source>
        <dbReference type="Proteomes" id="UP001610444"/>
    </source>
</evidence>
<dbReference type="RefSeq" id="XP_070903308.1">
    <property type="nucleotide sequence ID" value="XM_071044505.1"/>
</dbReference>
<feature type="compositionally biased region" description="Polar residues" evidence="1">
    <location>
        <begin position="119"/>
        <end position="129"/>
    </location>
</feature>
<feature type="compositionally biased region" description="Low complexity" evidence="1">
    <location>
        <begin position="447"/>
        <end position="461"/>
    </location>
</feature>
<keyword evidence="3" id="KW-1185">Reference proteome</keyword>
<protein>
    <submittedName>
        <fullName evidence="2">Uncharacterized protein</fullName>
    </submittedName>
</protein>
<dbReference type="GeneID" id="98159669"/>
<dbReference type="Proteomes" id="UP001610444">
    <property type="component" value="Unassembled WGS sequence"/>
</dbReference>
<feature type="compositionally biased region" description="Low complexity" evidence="1">
    <location>
        <begin position="495"/>
        <end position="507"/>
    </location>
</feature>
<feature type="compositionally biased region" description="Low complexity" evidence="1">
    <location>
        <begin position="669"/>
        <end position="684"/>
    </location>
</feature>
<feature type="compositionally biased region" description="Polar residues" evidence="1">
    <location>
        <begin position="394"/>
        <end position="406"/>
    </location>
</feature>
<comment type="caution">
    <text evidence="2">The sequence shown here is derived from an EMBL/GenBank/DDBJ whole genome shotgun (WGS) entry which is preliminary data.</text>
</comment>
<gene>
    <name evidence="2" type="ORF">BJX68DRAFT_262691</name>
</gene>
<feature type="region of interest" description="Disordered" evidence="1">
    <location>
        <begin position="485"/>
        <end position="508"/>
    </location>
</feature>
<evidence type="ECO:0000313" key="2">
    <source>
        <dbReference type="EMBL" id="KAL2858139.1"/>
    </source>
</evidence>
<feature type="region of interest" description="Disordered" evidence="1">
    <location>
        <begin position="363"/>
        <end position="466"/>
    </location>
</feature>
<sequence>MKRKLYDDVLRMLKWHQAEMSLQTEIGESSNRAVGSTWLEIQEWREKVMFSDDYWGDRTTTSILKRYPPIYIPPMTFTPPTSDYNTDDTHPESDFGSNLAVALPSLHLRTTESMAPAQGTVTEDQPSNTDAEKYSSDEKTCDTQKETANDSPTSPSHIPPPPQKSPLRLAQNLKEGPQSESPPEKISNKESPLPHRTSPRDKEDSAGSRIPRGTGLKQSANISAQKGTRCTPELRSSIPVPVQRRSVEQLSVTLQGKQSESSSGIRMVEKPRGPRPRPVAEQASLVTSESAQGVDQAQISTPTSICSSSASSWDFGDEGDVPERPTNVFTGEFRTRILNVPGNQATGPTLRIATSADNIILGGTLRDPPNYAVTQRTNPSKVRYFDKPLPSTPKVFSSSSKGNTPASDTKKSVGGSSKKKSTQVVRDLRGATDISGKEMSISRKPVSKPSLSNLFSPSSKSPRIEEEPLVPKMPDEYCTDMTKNNLQPPSPAKIASEPEATPASAETKITQSPVTAIRTGTFQSHPPRTSSLRALSEFPNNPAQGQCHTSAAEAPPKAATNLRRNVTFNDFVPLTFEKEKIPAEGMKTRIPESRSTHLLGSFRNIFKSRIGVSEKKGTKREDEDSELTDENTAPLTGRLHLDSEKRAKPKPKYTRLSSGVSWNKSVRNPKSPTSSPNTPTSSVPRLLAPPNRHPDSSVPSFARPTKSTRRKAASGLGGPASTTTPEVRPPRRPHIRTASTGSPQRVTSGPRRAATNLLAFSGQKRNVQSPISEPENAVSVADESTDSLPKNVDAVRSCLDTLCRKVGEATTPLDRERHIRLALNLQQQLADYQHIERGALEAEDAAKEKRSERKAAEEYLNTSLVEVQARLEET</sequence>
<feature type="compositionally biased region" description="Low complexity" evidence="1">
    <location>
        <begin position="299"/>
        <end position="312"/>
    </location>
</feature>
<feature type="compositionally biased region" description="Polar residues" evidence="1">
    <location>
        <begin position="216"/>
        <end position="228"/>
    </location>
</feature>
<accession>A0ABR4L0W1</accession>
<feature type="region of interest" description="Disordered" evidence="1">
    <location>
        <begin position="613"/>
        <end position="751"/>
    </location>
</feature>
<proteinExistence type="predicted"/>
<name>A0ABR4L0W1_9EURO</name>
<dbReference type="EMBL" id="JBFXLR010000005">
    <property type="protein sequence ID" value="KAL2858139.1"/>
    <property type="molecule type" value="Genomic_DNA"/>
</dbReference>
<feature type="compositionally biased region" description="Basic and acidic residues" evidence="1">
    <location>
        <begin position="130"/>
        <end position="148"/>
    </location>
</feature>
<feature type="compositionally biased region" description="Basic and acidic residues" evidence="1">
    <location>
        <begin position="613"/>
        <end position="622"/>
    </location>
</feature>